<sequence length="286" mass="31235">MALRVFAREVGRAMTSLSIPLRAVATASVPSVLPLSSAVSDHAPQGSSLVSPAWLGSKCHGLGLGGQSLRGYAAKKKSKKKDRGGPPVEEASREEEEADAGDEVDVFQVSELERDACFETLEGDFANIRPNRATPGMLDHLIVQAYDDKMPLKHLASSNVRDVSTLVVSVFDPQVTRNVEKAILDSPLGLNPVGEGQEIVVRVPAPTEESREQMRKIVRAQAEQAKVRLRKARQKAMQQVKKQMADKDERKAAEKDVEKFFDDALSTVQEMCSLKEKEVDGSDSDL</sequence>
<protein>
    <recommendedName>
        <fullName evidence="3">Ribosome-recycling factor, chloroplastic</fullName>
    </recommendedName>
    <alternativeName>
        <fullName evidence="5">Ribosome-releasing factor, chloroplastic</fullName>
    </alternativeName>
</protein>
<evidence type="ECO:0000313" key="10">
    <source>
        <dbReference type="Proteomes" id="UP000316726"/>
    </source>
</evidence>
<name>A0A5B8MCL6_9CHLO</name>
<proteinExistence type="inferred from homology"/>
<dbReference type="AlphaFoldDB" id="A0A5B8MCL6"/>
<evidence type="ECO:0000256" key="6">
    <source>
        <dbReference type="SAM" id="Coils"/>
    </source>
</evidence>
<gene>
    <name evidence="9" type="ORF">A3770_01p06710</name>
</gene>
<dbReference type="Gene3D" id="1.10.132.20">
    <property type="entry name" value="Ribosome-recycling factor"/>
    <property type="match status" value="1"/>
</dbReference>
<evidence type="ECO:0000259" key="8">
    <source>
        <dbReference type="Pfam" id="PF01765"/>
    </source>
</evidence>
<dbReference type="FunFam" id="3.30.1360.40:FF:000001">
    <property type="entry name" value="Ribosome-recycling factor"/>
    <property type="match status" value="1"/>
</dbReference>
<keyword evidence="10" id="KW-1185">Reference proteome</keyword>
<evidence type="ECO:0000256" key="3">
    <source>
        <dbReference type="ARBA" id="ARBA00014063"/>
    </source>
</evidence>
<evidence type="ECO:0000313" key="9">
    <source>
        <dbReference type="EMBL" id="QDZ18153.1"/>
    </source>
</evidence>
<keyword evidence="6" id="KW-0175">Coiled coil</keyword>
<dbReference type="PANTHER" id="PTHR20982:SF3">
    <property type="entry name" value="MITOCHONDRIAL RIBOSOME RECYCLING FACTOR PSEUDO 1"/>
    <property type="match status" value="1"/>
</dbReference>
<dbReference type="InterPro" id="IPR023584">
    <property type="entry name" value="Ribosome_recyc_fac_dom"/>
</dbReference>
<dbReference type="GO" id="GO:0043023">
    <property type="term" value="F:ribosomal large subunit binding"/>
    <property type="evidence" value="ECO:0007669"/>
    <property type="project" value="TreeGrafter"/>
</dbReference>
<evidence type="ECO:0000256" key="5">
    <source>
        <dbReference type="ARBA" id="ARBA00032397"/>
    </source>
</evidence>
<feature type="compositionally biased region" description="Basic residues" evidence="7">
    <location>
        <begin position="73"/>
        <end position="82"/>
    </location>
</feature>
<comment type="function">
    <text evidence="1">Responsible for the release of ribosomes from messenger RNA at the termination of chloroplastic protein biosynthesis.</text>
</comment>
<dbReference type="InterPro" id="IPR036191">
    <property type="entry name" value="RRF_sf"/>
</dbReference>
<evidence type="ECO:0000256" key="7">
    <source>
        <dbReference type="SAM" id="MobiDB-lite"/>
    </source>
</evidence>
<feature type="coiled-coil region" evidence="6">
    <location>
        <begin position="215"/>
        <end position="242"/>
    </location>
</feature>
<dbReference type="STRING" id="1764295.A0A5B8MCL6"/>
<dbReference type="EMBL" id="CP031034">
    <property type="protein sequence ID" value="QDZ18153.1"/>
    <property type="molecule type" value="Genomic_DNA"/>
</dbReference>
<evidence type="ECO:0000256" key="4">
    <source>
        <dbReference type="ARBA" id="ARBA00022917"/>
    </source>
</evidence>
<dbReference type="PANTHER" id="PTHR20982">
    <property type="entry name" value="RIBOSOME RECYCLING FACTOR"/>
    <property type="match status" value="1"/>
</dbReference>
<dbReference type="Gene3D" id="3.30.1360.40">
    <property type="match status" value="1"/>
</dbReference>
<reference evidence="9 10" key="1">
    <citation type="submission" date="2018-07" db="EMBL/GenBank/DDBJ databases">
        <title>The complete nuclear genome of the prasinophyte Chloropicon primus (CCMP1205).</title>
        <authorList>
            <person name="Pombert J.-F."/>
            <person name="Otis C."/>
            <person name="Turmel M."/>
            <person name="Lemieux C."/>
        </authorList>
    </citation>
    <scope>NUCLEOTIDE SEQUENCE [LARGE SCALE GENOMIC DNA]</scope>
    <source>
        <strain evidence="9 10">CCMP1205</strain>
    </source>
</reference>
<dbReference type="GO" id="GO:0005739">
    <property type="term" value="C:mitochondrion"/>
    <property type="evidence" value="ECO:0007669"/>
    <property type="project" value="TreeGrafter"/>
</dbReference>
<dbReference type="SUPFAM" id="SSF55194">
    <property type="entry name" value="Ribosome recycling factor, RRF"/>
    <property type="match status" value="1"/>
</dbReference>
<organism evidence="9 10">
    <name type="scientific">Chloropicon primus</name>
    <dbReference type="NCBI Taxonomy" id="1764295"/>
    <lineage>
        <taxon>Eukaryota</taxon>
        <taxon>Viridiplantae</taxon>
        <taxon>Chlorophyta</taxon>
        <taxon>Chloropicophyceae</taxon>
        <taxon>Chloropicales</taxon>
        <taxon>Chloropicaceae</taxon>
        <taxon>Chloropicon</taxon>
    </lineage>
</organism>
<evidence type="ECO:0000256" key="2">
    <source>
        <dbReference type="ARBA" id="ARBA00005912"/>
    </source>
</evidence>
<keyword evidence="4" id="KW-0648">Protein biosynthesis</keyword>
<comment type="similarity">
    <text evidence="2">Belongs to the RRF family.</text>
</comment>
<dbReference type="OrthoDB" id="407355at2759"/>
<accession>A0A5B8MCL6</accession>
<evidence type="ECO:0000256" key="1">
    <source>
        <dbReference type="ARBA" id="ARBA00002952"/>
    </source>
</evidence>
<feature type="domain" description="Ribosome recycling factor" evidence="8">
    <location>
        <begin position="122"/>
        <end position="279"/>
    </location>
</feature>
<dbReference type="Pfam" id="PF01765">
    <property type="entry name" value="RRF"/>
    <property type="match status" value="1"/>
</dbReference>
<dbReference type="GO" id="GO:0006412">
    <property type="term" value="P:translation"/>
    <property type="evidence" value="ECO:0007669"/>
    <property type="project" value="UniProtKB-KW"/>
</dbReference>
<dbReference type="Proteomes" id="UP000316726">
    <property type="component" value="Chromosome 1"/>
</dbReference>
<dbReference type="InterPro" id="IPR002661">
    <property type="entry name" value="Ribosome_recyc_fac"/>
</dbReference>
<feature type="region of interest" description="Disordered" evidence="7">
    <location>
        <begin position="73"/>
        <end position="102"/>
    </location>
</feature>
<feature type="compositionally biased region" description="Acidic residues" evidence="7">
    <location>
        <begin position="92"/>
        <end position="102"/>
    </location>
</feature>